<dbReference type="AlphaFoldDB" id="A0A656QPS7"/>
<sequence length="196" mass="20695">MKLCAAAILSLSAIVASTGTALAQDRTLAATAEQVVSQEQPVHIRAQIVGIDRANRALMVRGANGDSTVQVGKEVKGFEQLKVGDQIDVTYKAALLVSAEKVTGAAKGDRTRIDTTTYQPTVGADGVTGFDATRRIETIATVESVDVKKRKITLRGAWRTETLDLTPGMAAEKLKKGDTIHAVYVSATAVQVTSAQ</sequence>
<feature type="signal peptide" evidence="1">
    <location>
        <begin position="1"/>
        <end position="23"/>
    </location>
</feature>
<evidence type="ECO:0000313" key="3">
    <source>
        <dbReference type="Proteomes" id="UP000027451"/>
    </source>
</evidence>
<protein>
    <submittedName>
        <fullName evidence="2">Uncharacterized protein</fullName>
    </submittedName>
</protein>
<dbReference type="Proteomes" id="UP000027451">
    <property type="component" value="Unassembled WGS sequence"/>
</dbReference>
<accession>A0A656QPS7</accession>
<evidence type="ECO:0000256" key="1">
    <source>
        <dbReference type="SAM" id="SignalP"/>
    </source>
</evidence>
<reference evidence="2 3" key="1">
    <citation type="submission" date="2014-03" db="EMBL/GenBank/DDBJ databases">
        <title>Draft Genome Sequences of Four Burkholderia Strains.</title>
        <authorList>
            <person name="Liu X.Y."/>
            <person name="Li C.X."/>
            <person name="Xu J.H."/>
        </authorList>
    </citation>
    <scope>NUCLEOTIDE SEQUENCE [LARGE SCALE GENOMIC DNA]</scope>
    <source>
        <strain evidence="2 3">OP-1</strain>
    </source>
</reference>
<feature type="chain" id="PRO_5024984168" evidence="1">
    <location>
        <begin position="24"/>
        <end position="196"/>
    </location>
</feature>
<evidence type="ECO:0000313" key="2">
    <source>
        <dbReference type="EMBL" id="KDR30459.1"/>
    </source>
</evidence>
<organism evidence="2 3">
    <name type="scientific">Caballeronia zhejiangensis</name>
    <dbReference type="NCBI Taxonomy" id="871203"/>
    <lineage>
        <taxon>Bacteria</taxon>
        <taxon>Pseudomonadati</taxon>
        <taxon>Pseudomonadota</taxon>
        <taxon>Betaproteobacteria</taxon>
        <taxon>Burkholderiales</taxon>
        <taxon>Burkholderiaceae</taxon>
        <taxon>Caballeronia</taxon>
    </lineage>
</organism>
<comment type="caution">
    <text evidence="2">The sequence shown here is derived from an EMBL/GenBank/DDBJ whole genome shotgun (WGS) entry which is preliminary data.</text>
</comment>
<keyword evidence="1" id="KW-0732">Signal</keyword>
<proteinExistence type="predicted"/>
<name>A0A656QPS7_9BURK</name>
<keyword evidence="3" id="KW-1185">Reference proteome</keyword>
<gene>
    <name evidence="2" type="ORF">BG60_38170</name>
</gene>
<dbReference type="EMBL" id="JFHD01000009">
    <property type="protein sequence ID" value="KDR30459.1"/>
    <property type="molecule type" value="Genomic_DNA"/>
</dbReference>